<accession>A0ABV0F303</accession>
<proteinExistence type="predicted"/>
<dbReference type="EMBL" id="MAEI02000001">
    <property type="protein sequence ID" value="MEO1782320.1"/>
    <property type="molecule type" value="Genomic_DNA"/>
</dbReference>
<keyword evidence="3" id="KW-0547">Nucleotide-binding</keyword>
<dbReference type="CDD" id="cd03254">
    <property type="entry name" value="ABCC_Glucan_exporter_like"/>
    <property type="match status" value="1"/>
</dbReference>
<dbReference type="InterPro" id="IPR003593">
    <property type="entry name" value="AAA+_ATPase"/>
</dbReference>
<dbReference type="Pfam" id="PF00005">
    <property type="entry name" value="ABC_tran"/>
    <property type="match status" value="1"/>
</dbReference>
<evidence type="ECO:0000256" key="5">
    <source>
        <dbReference type="ARBA" id="ARBA00022989"/>
    </source>
</evidence>
<evidence type="ECO:0000256" key="7">
    <source>
        <dbReference type="SAM" id="Phobius"/>
    </source>
</evidence>
<feature type="domain" description="ABC transmembrane type-1" evidence="9">
    <location>
        <begin position="43"/>
        <end position="328"/>
    </location>
</feature>
<evidence type="ECO:0000259" key="9">
    <source>
        <dbReference type="PROSITE" id="PS50929"/>
    </source>
</evidence>
<evidence type="ECO:0000256" key="6">
    <source>
        <dbReference type="ARBA" id="ARBA00023136"/>
    </source>
</evidence>
<evidence type="ECO:0000256" key="3">
    <source>
        <dbReference type="ARBA" id="ARBA00022741"/>
    </source>
</evidence>
<evidence type="ECO:0000313" key="11">
    <source>
        <dbReference type="Proteomes" id="UP001429357"/>
    </source>
</evidence>
<evidence type="ECO:0000259" key="8">
    <source>
        <dbReference type="PROSITE" id="PS50893"/>
    </source>
</evidence>
<keyword evidence="11" id="KW-1185">Reference proteome</keyword>
<dbReference type="PROSITE" id="PS50929">
    <property type="entry name" value="ABC_TM1F"/>
    <property type="match status" value="1"/>
</dbReference>
<dbReference type="Gene3D" id="3.40.50.300">
    <property type="entry name" value="P-loop containing nucleotide triphosphate hydrolases"/>
    <property type="match status" value="1"/>
</dbReference>
<protein>
    <submittedName>
        <fullName evidence="10">ATP-binding cassette, subfamily B, bacterial</fullName>
    </submittedName>
</protein>
<dbReference type="PANTHER" id="PTHR43394:SF1">
    <property type="entry name" value="ATP-BINDING CASSETTE SUB-FAMILY B MEMBER 10, MITOCHONDRIAL"/>
    <property type="match status" value="1"/>
</dbReference>
<dbReference type="PANTHER" id="PTHR43394">
    <property type="entry name" value="ATP-DEPENDENT PERMEASE MDL1, MITOCHONDRIAL"/>
    <property type="match status" value="1"/>
</dbReference>
<dbReference type="SUPFAM" id="SSF90123">
    <property type="entry name" value="ABC transporter transmembrane region"/>
    <property type="match status" value="1"/>
</dbReference>
<feature type="transmembrane region" description="Helical" evidence="7">
    <location>
        <begin position="187"/>
        <end position="204"/>
    </location>
</feature>
<organism evidence="10 11">
    <name type="scientific">Enterococcus diestrammenae</name>
    <dbReference type="NCBI Taxonomy" id="1155073"/>
    <lineage>
        <taxon>Bacteria</taxon>
        <taxon>Bacillati</taxon>
        <taxon>Bacillota</taxon>
        <taxon>Bacilli</taxon>
        <taxon>Lactobacillales</taxon>
        <taxon>Enterococcaceae</taxon>
        <taxon>Enterococcus</taxon>
    </lineage>
</organism>
<feature type="transmembrane region" description="Helical" evidence="7">
    <location>
        <begin position="40"/>
        <end position="62"/>
    </location>
</feature>
<dbReference type="PROSITE" id="PS50893">
    <property type="entry name" value="ABC_TRANSPORTER_2"/>
    <property type="match status" value="1"/>
</dbReference>
<evidence type="ECO:0000256" key="1">
    <source>
        <dbReference type="ARBA" id="ARBA00004651"/>
    </source>
</evidence>
<dbReference type="PROSITE" id="PS00211">
    <property type="entry name" value="ABC_TRANSPORTER_1"/>
    <property type="match status" value="1"/>
</dbReference>
<dbReference type="Gene3D" id="1.20.1560.10">
    <property type="entry name" value="ABC transporter type 1, transmembrane domain"/>
    <property type="match status" value="1"/>
</dbReference>
<keyword evidence="2 7" id="KW-0812">Transmembrane</keyword>
<dbReference type="SUPFAM" id="SSF52540">
    <property type="entry name" value="P-loop containing nucleoside triphosphate hydrolases"/>
    <property type="match status" value="1"/>
</dbReference>
<evidence type="ECO:0000256" key="4">
    <source>
        <dbReference type="ARBA" id="ARBA00022840"/>
    </source>
</evidence>
<gene>
    <name evidence="10" type="ORF">BAU18_001913</name>
</gene>
<dbReference type="GO" id="GO:0005524">
    <property type="term" value="F:ATP binding"/>
    <property type="evidence" value="ECO:0007669"/>
    <property type="project" value="UniProtKB-KW"/>
</dbReference>
<keyword evidence="4 10" id="KW-0067">ATP-binding</keyword>
<dbReference type="Proteomes" id="UP001429357">
    <property type="component" value="Unassembled WGS sequence"/>
</dbReference>
<dbReference type="InterPro" id="IPR036640">
    <property type="entry name" value="ABC1_TM_sf"/>
</dbReference>
<dbReference type="InterPro" id="IPR039421">
    <property type="entry name" value="Type_1_exporter"/>
</dbReference>
<reference evidence="11" key="1">
    <citation type="submission" date="2016-06" db="EMBL/GenBank/DDBJ databases">
        <title>Four novel species of enterococci isolated from chicken manure.</title>
        <authorList>
            <person name="Van Tyne D."/>
        </authorList>
    </citation>
    <scope>NUCLEOTIDE SEQUENCE [LARGE SCALE GENOMIC DNA]</scope>
    <source>
        <strain evidence="11">JM9A</strain>
    </source>
</reference>
<dbReference type="Pfam" id="PF00664">
    <property type="entry name" value="ABC_membrane"/>
    <property type="match status" value="1"/>
</dbReference>
<dbReference type="SMART" id="SM00382">
    <property type="entry name" value="AAA"/>
    <property type="match status" value="1"/>
</dbReference>
<sequence>MSASKKAVNQKHFQNNESIKPNNRKQTLIRLGQYLYPLKWLFLLAAALMMVANLFALVGPTLSGYAIDAIQLGPGKVIFEKVFFYCSLMVVFYLTSAVLSYLISRLMIYLSQKIVYSLRKEVFDKLMTLPIRYFDQTQTGDIISRMSYDIDTINTSLTNDFVQILSSLVTVCGSLVMMVLISPVLVLVFAVTVPISILLTRYLMKKFRPLFRLRSRRLGELNGFAEEMLSGQQTIKVYHQEERLKKGFKEKNNAAVEAYYKAEYYGSMTGPSINFINNLSLSLISVFGALLFLRGNLSLGQVSSFVLYSRKFSGPINEMANIFSELQSALAAAERVFNLLDEAPEPADLSNAQTMDKANGEVAFQQVNFSYDGSRPIIQNLNLTVKAGQLVAIVGPTGAGKTTIVNLLMHFYDPDSGKITLDGQDLMTITRRSLRKRYAMVLQDTWLFTGTVFENLVYGNEGATLAEVIQVTKAAHIHEFIMKLPKGYDTLISEDGTGLSQGQKQLLTIARALLLDVDLLILDEATSNVDTQTELVIQQAMAQLMTGKTAFVIAHRLSTIRNADLILVVDNGQVVEQGTHEELLKIKGFYEKLYQAQFEMP</sequence>
<dbReference type="InterPro" id="IPR017871">
    <property type="entry name" value="ABC_transporter-like_CS"/>
</dbReference>
<evidence type="ECO:0000256" key="2">
    <source>
        <dbReference type="ARBA" id="ARBA00022692"/>
    </source>
</evidence>
<dbReference type="CDD" id="cd18547">
    <property type="entry name" value="ABC_6TM_Tm288_like"/>
    <property type="match status" value="1"/>
</dbReference>
<dbReference type="InterPro" id="IPR011527">
    <property type="entry name" value="ABC1_TM_dom"/>
</dbReference>
<feature type="transmembrane region" description="Helical" evidence="7">
    <location>
        <begin position="82"/>
        <end position="103"/>
    </location>
</feature>
<dbReference type="InterPro" id="IPR003439">
    <property type="entry name" value="ABC_transporter-like_ATP-bd"/>
</dbReference>
<comment type="caution">
    <text evidence="10">The sequence shown here is derived from an EMBL/GenBank/DDBJ whole genome shotgun (WGS) entry which is preliminary data.</text>
</comment>
<dbReference type="InterPro" id="IPR027417">
    <property type="entry name" value="P-loop_NTPase"/>
</dbReference>
<name>A0ABV0F303_9ENTE</name>
<evidence type="ECO:0000313" key="10">
    <source>
        <dbReference type="EMBL" id="MEO1782320.1"/>
    </source>
</evidence>
<keyword evidence="5 7" id="KW-1133">Transmembrane helix</keyword>
<feature type="domain" description="ABC transporter" evidence="8">
    <location>
        <begin position="362"/>
        <end position="596"/>
    </location>
</feature>
<comment type="subcellular location">
    <subcellularLocation>
        <location evidence="1">Cell membrane</location>
        <topology evidence="1">Multi-pass membrane protein</topology>
    </subcellularLocation>
</comment>
<keyword evidence="6 7" id="KW-0472">Membrane</keyword>
<reference evidence="10 11" key="2">
    <citation type="submission" date="2024-02" db="EMBL/GenBank/DDBJ databases">
        <title>The Genome Sequence of Enterococcus diestrammenae JM9A.</title>
        <authorList>
            <person name="Earl A."/>
            <person name="Manson A."/>
            <person name="Gilmore M."/>
            <person name="Sanders J."/>
            <person name="Shea T."/>
            <person name="Howe W."/>
            <person name="Livny J."/>
            <person name="Cuomo C."/>
            <person name="Neafsey D."/>
            <person name="Birren B."/>
        </authorList>
    </citation>
    <scope>NUCLEOTIDE SEQUENCE [LARGE SCALE GENOMIC DNA]</scope>
    <source>
        <strain evidence="10 11">JM9A</strain>
    </source>
</reference>